<evidence type="ECO:0000313" key="3">
    <source>
        <dbReference type="Proteomes" id="UP001189429"/>
    </source>
</evidence>
<protein>
    <submittedName>
        <fullName evidence="2">Uncharacterized protein</fullName>
    </submittedName>
</protein>
<keyword evidence="3" id="KW-1185">Reference proteome</keyword>
<proteinExistence type="predicted"/>
<accession>A0ABN9Q505</accession>
<organism evidence="2 3">
    <name type="scientific">Prorocentrum cordatum</name>
    <dbReference type="NCBI Taxonomy" id="2364126"/>
    <lineage>
        <taxon>Eukaryota</taxon>
        <taxon>Sar</taxon>
        <taxon>Alveolata</taxon>
        <taxon>Dinophyceae</taxon>
        <taxon>Prorocentrales</taxon>
        <taxon>Prorocentraceae</taxon>
        <taxon>Prorocentrum</taxon>
    </lineage>
</organism>
<feature type="region of interest" description="Disordered" evidence="1">
    <location>
        <begin position="65"/>
        <end position="112"/>
    </location>
</feature>
<comment type="caution">
    <text evidence="2">The sequence shown here is derived from an EMBL/GenBank/DDBJ whole genome shotgun (WGS) entry which is preliminary data.</text>
</comment>
<dbReference type="EMBL" id="CAUYUJ010001891">
    <property type="protein sequence ID" value="CAK0798124.1"/>
    <property type="molecule type" value="Genomic_DNA"/>
</dbReference>
<reference evidence="2" key="1">
    <citation type="submission" date="2023-10" db="EMBL/GenBank/DDBJ databases">
        <authorList>
            <person name="Chen Y."/>
            <person name="Shah S."/>
            <person name="Dougan E. K."/>
            <person name="Thang M."/>
            <person name="Chan C."/>
        </authorList>
    </citation>
    <scope>NUCLEOTIDE SEQUENCE [LARGE SCALE GENOMIC DNA]</scope>
</reference>
<evidence type="ECO:0000256" key="1">
    <source>
        <dbReference type="SAM" id="MobiDB-lite"/>
    </source>
</evidence>
<dbReference type="Proteomes" id="UP001189429">
    <property type="component" value="Unassembled WGS sequence"/>
</dbReference>
<evidence type="ECO:0000313" key="2">
    <source>
        <dbReference type="EMBL" id="CAK0798124.1"/>
    </source>
</evidence>
<gene>
    <name evidence="2" type="ORF">PCOR1329_LOCUS6997</name>
</gene>
<feature type="compositionally biased region" description="Basic and acidic residues" evidence="1">
    <location>
        <begin position="83"/>
        <end position="100"/>
    </location>
</feature>
<name>A0ABN9Q505_9DINO</name>
<sequence>MAHLVSRLQDIRGQRGAHACAELLWTWTPALESQVEVLQLQLVHLQQRADEADARARNARVHAMLADGTRPHEGDLTFGDSGEDARWPPSRRQEHGEGLETHGAAWSAQERSMREHERTIVDLVDSLGLAEQWGADQEARGAELAEQLSACRRDGEAHRRWTAGQVEELEA</sequence>